<feature type="region of interest" description="Disordered" evidence="10">
    <location>
        <begin position="198"/>
        <end position="217"/>
    </location>
</feature>
<keyword evidence="3" id="KW-0158">Chromosome</keyword>
<dbReference type="FunCoup" id="I2H7A0">
    <property type="interactions" value="360"/>
</dbReference>
<dbReference type="EMBL" id="HE806322">
    <property type="protein sequence ID" value="CCH62252.1"/>
    <property type="molecule type" value="Genomic_DNA"/>
</dbReference>
<dbReference type="InterPro" id="IPR005549">
    <property type="entry name" value="Kinetochore_Nuf2_N"/>
</dbReference>
<dbReference type="HOGENOM" id="CLU_025461_2_0_1"/>
<dbReference type="GO" id="GO:0051301">
    <property type="term" value="P:cell division"/>
    <property type="evidence" value="ECO:0007669"/>
    <property type="project" value="UniProtKB-KW"/>
</dbReference>
<feature type="compositionally biased region" description="Basic and acidic residues" evidence="10">
    <location>
        <begin position="202"/>
        <end position="211"/>
    </location>
</feature>
<evidence type="ECO:0000256" key="2">
    <source>
        <dbReference type="ARBA" id="ARBA00005498"/>
    </source>
</evidence>
<dbReference type="OrthoDB" id="8194677at2759"/>
<dbReference type="GeneID" id="14497384"/>
<evidence type="ECO:0000256" key="4">
    <source>
        <dbReference type="ARBA" id="ARBA00022618"/>
    </source>
</evidence>
<dbReference type="Pfam" id="PF03800">
    <property type="entry name" value="Nuf2"/>
    <property type="match status" value="1"/>
</dbReference>
<evidence type="ECO:0000256" key="9">
    <source>
        <dbReference type="SAM" id="Coils"/>
    </source>
</evidence>
<dbReference type="InterPro" id="IPR038275">
    <property type="entry name" value="Nuf2_N_sf"/>
</dbReference>
<evidence type="ECO:0000256" key="5">
    <source>
        <dbReference type="ARBA" id="ARBA00022776"/>
    </source>
</evidence>
<dbReference type="InParanoid" id="I2H7A0"/>
<name>I2H7A0_HENB6</name>
<evidence type="ECO:0000256" key="7">
    <source>
        <dbReference type="ARBA" id="ARBA00023306"/>
    </source>
</evidence>
<evidence type="ECO:0000256" key="8">
    <source>
        <dbReference type="ARBA" id="ARBA00023328"/>
    </source>
</evidence>
<keyword evidence="6 9" id="KW-0175">Coiled coil</keyword>
<dbReference type="Proteomes" id="UP000002866">
    <property type="component" value="Chromosome 7"/>
</dbReference>
<feature type="coiled-coil region" evidence="9">
    <location>
        <begin position="300"/>
        <end position="327"/>
    </location>
</feature>
<accession>I2H7A0</accession>
<proteinExistence type="inferred from homology"/>
<evidence type="ECO:0000256" key="1">
    <source>
        <dbReference type="ARBA" id="ARBA00004584"/>
    </source>
</evidence>
<evidence type="ECO:0000256" key="3">
    <source>
        <dbReference type="ARBA" id="ARBA00022454"/>
    </source>
</evidence>
<gene>
    <name evidence="12" type="primary">TBLA0G03150</name>
    <name evidence="12" type="ORF">TBLA_0G03150</name>
</gene>
<evidence type="ECO:0000256" key="6">
    <source>
        <dbReference type="ARBA" id="ARBA00023054"/>
    </source>
</evidence>
<keyword evidence="7" id="KW-0131">Cell cycle</keyword>
<keyword evidence="4" id="KW-0132">Cell division</keyword>
<keyword evidence="5" id="KW-0498">Mitosis</keyword>
<reference evidence="12 13" key="1">
    <citation type="journal article" date="2011" name="Proc. Natl. Acad. Sci. U.S.A.">
        <title>Evolutionary erosion of yeast sex chromosomes by mating-type switching accidents.</title>
        <authorList>
            <person name="Gordon J.L."/>
            <person name="Armisen D."/>
            <person name="Proux-Wera E."/>
            <person name="Oheigeartaigh S.S."/>
            <person name="Byrne K.P."/>
            <person name="Wolfe K.H."/>
        </authorList>
    </citation>
    <scope>NUCLEOTIDE SEQUENCE [LARGE SCALE GENOMIC DNA]</scope>
    <source>
        <strain evidence="13">ATCC 34711 / CBS 6284 / DSM 70876 / NBRC 10599 / NRRL Y-10934 / UCD 77-7</strain>
    </source>
</reference>
<evidence type="ECO:0000259" key="11">
    <source>
        <dbReference type="Pfam" id="PF03800"/>
    </source>
</evidence>
<evidence type="ECO:0000256" key="10">
    <source>
        <dbReference type="SAM" id="MobiDB-lite"/>
    </source>
</evidence>
<dbReference type="STRING" id="1071380.I2H7A0"/>
<dbReference type="KEGG" id="tbl:TBLA_0G03150"/>
<dbReference type="RefSeq" id="XP_004181771.1">
    <property type="nucleotide sequence ID" value="XM_004181723.1"/>
</dbReference>
<dbReference type="eggNOG" id="KOG4438">
    <property type="taxonomic scope" value="Eukaryota"/>
</dbReference>
<dbReference type="OMA" id="ANDLQIC"/>
<feature type="domain" description="Kinetochore protein Nuf2 N-terminal" evidence="11">
    <location>
        <begin position="4"/>
        <end position="144"/>
    </location>
</feature>
<keyword evidence="8" id="KW-0137">Centromere</keyword>
<organism evidence="12 13">
    <name type="scientific">Henningerozyma blattae (strain ATCC 34711 / CBS 6284 / DSM 70876 / NBRC 10599 / NRRL Y-10934 / UCD 77-7)</name>
    <name type="common">Yeast</name>
    <name type="synonym">Tetrapisispora blattae</name>
    <dbReference type="NCBI Taxonomy" id="1071380"/>
    <lineage>
        <taxon>Eukaryota</taxon>
        <taxon>Fungi</taxon>
        <taxon>Dikarya</taxon>
        <taxon>Ascomycota</taxon>
        <taxon>Saccharomycotina</taxon>
        <taxon>Saccharomycetes</taxon>
        <taxon>Saccharomycetales</taxon>
        <taxon>Saccharomycetaceae</taxon>
        <taxon>Henningerozyma</taxon>
    </lineage>
</organism>
<keyword evidence="13" id="KW-1185">Reference proteome</keyword>
<comment type="subcellular location">
    <subcellularLocation>
        <location evidence="1">Chromosome</location>
        <location evidence="1">Centromere</location>
    </subcellularLocation>
</comment>
<evidence type="ECO:0000313" key="13">
    <source>
        <dbReference type="Proteomes" id="UP000002866"/>
    </source>
</evidence>
<protein>
    <recommendedName>
        <fullName evidence="11">Kinetochore protein Nuf2 N-terminal domain-containing protein</fullName>
    </recommendedName>
</protein>
<dbReference type="AlphaFoldDB" id="I2H7A0"/>
<dbReference type="Gene3D" id="1.10.418.60">
    <property type="entry name" value="Ncd80 complex, Nuf2 subunit"/>
    <property type="match status" value="1"/>
</dbReference>
<comment type="similarity">
    <text evidence="2">Belongs to the NUF2 family.</text>
</comment>
<evidence type="ECO:0000313" key="12">
    <source>
        <dbReference type="EMBL" id="CCH62252.1"/>
    </source>
</evidence>
<dbReference type="GO" id="GO:0031262">
    <property type="term" value="C:Ndc80 complex"/>
    <property type="evidence" value="ECO:0007669"/>
    <property type="project" value="InterPro"/>
</dbReference>
<sequence>MSRVTFPILDTATLANDLQICDFNIATVENLSKPTTEFIYILLSQIIATYSNISLESILKKLQKRSHSSSAPNSLLLPLQNDSSSIDHSKILILNQLCSSFFKEIGVSNFNLMNIYRPNTETTNILLSAVVNFAKFRQEKTNNTNTRLFLVNLDNQISDLQANIDTFILNVEKIQLYKNNQNELLEKANLNELEQASSNELDNNKNDDDNITKNNKANTNSNFDIDVDLNKLIKSFELNISTFVELNKLEEINLKQLREVQEKVTTEYSKYKTEKKIFLNDLTNLSNYLIDLTSQRDKMAKNLNINKADLVNNIEDLNSQLSLKSNDNEKLILKLNNFKTTIQTLQTFISELYDILGINFMELSNSHEKDLRLTETKSQLQKRSNKIEESFRIVIDKQLNILEEQVTEMRSDLRLLNEKNRLEKSKNNEITNNLNRKFKTEIHLEQQNLDNYITNEIENFKKKNIIDQIDKIKHDFEMESKMIEERYSDLISNATIYLNNISSRINDTQNN</sequence>